<feature type="transmembrane region" description="Helical" evidence="1">
    <location>
        <begin position="32"/>
        <end position="53"/>
    </location>
</feature>
<dbReference type="OrthoDB" id="9771457at2"/>
<evidence type="ECO:0000313" key="3">
    <source>
        <dbReference type="Proteomes" id="UP000298277"/>
    </source>
</evidence>
<keyword evidence="1" id="KW-1133">Transmembrane helix</keyword>
<protein>
    <submittedName>
        <fullName evidence="2">Uncharacterized protein</fullName>
    </submittedName>
</protein>
<keyword evidence="1" id="KW-0812">Transmembrane</keyword>
<dbReference type="EMBL" id="RQFA01000061">
    <property type="protein sequence ID" value="TGK31725.1"/>
    <property type="molecule type" value="Genomic_DNA"/>
</dbReference>
<keyword evidence="1" id="KW-0472">Membrane</keyword>
<evidence type="ECO:0000313" key="2">
    <source>
        <dbReference type="EMBL" id="TGK31725.1"/>
    </source>
</evidence>
<reference evidence="2" key="1">
    <citation type="journal article" date="2019" name="PLoS Negl. Trop. Dis.">
        <title>Revisiting the worldwide diversity of Leptospira species in the environment.</title>
        <authorList>
            <person name="Vincent A.T."/>
            <person name="Schiettekatte O."/>
            <person name="Bourhy P."/>
            <person name="Veyrier F.J."/>
            <person name="Picardeau M."/>
        </authorList>
    </citation>
    <scope>NUCLEOTIDE SEQUENCE [LARGE SCALE GENOMIC DNA]</scope>
    <source>
        <strain evidence="2">201800299</strain>
    </source>
</reference>
<sequence length="68" mass="7580">MTSIEFSSAGNYLELTVSVNRSVYGIANGQTFFGMIGRLIEVPALILLVRGAIMFRKKWFFTSSEAEL</sequence>
<organism evidence="2 3">
    <name type="scientific">Leptospira gomenensis</name>
    <dbReference type="NCBI Taxonomy" id="2484974"/>
    <lineage>
        <taxon>Bacteria</taxon>
        <taxon>Pseudomonadati</taxon>
        <taxon>Spirochaetota</taxon>
        <taxon>Spirochaetia</taxon>
        <taxon>Leptospirales</taxon>
        <taxon>Leptospiraceae</taxon>
        <taxon>Leptospira</taxon>
    </lineage>
</organism>
<dbReference type="Proteomes" id="UP000298277">
    <property type="component" value="Unassembled WGS sequence"/>
</dbReference>
<gene>
    <name evidence="2" type="ORF">EHQ17_13160</name>
</gene>
<keyword evidence="3" id="KW-1185">Reference proteome</keyword>
<dbReference type="AlphaFoldDB" id="A0A5F1Y9Z5"/>
<proteinExistence type="predicted"/>
<dbReference type="RefSeq" id="WP_135592076.1">
    <property type="nucleotide sequence ID" value="NZ_RQEZ01000104.1"/>
</dbReference>
<accession>A0A5F1Y9Z5</accession>
<name>A0A5F1Y9Z5_9LEPT</name>
<evidence type="ECO:0000256" key="1">
    <source>
        <dbReference type="SAM" id="Phobius"/>
    </source>
</evidence>
<comment type="caution">
    <text evidence="2">The sequence shown here is derived from an EMBL/GenBank/DDBJ whole genome shotgun (WGS) entry which is preliminary data.</text>
</comment>